<organism evidence="4 5">
    <name type="scientific">Herbaspirillum huttiense subsp. lycopersici</name>
    <dbReference type="NCBI Taxonomy" id="3074428"/>
    <lineage>
        <taxon>Bacteria</taxon>
        <taxon>Pseudomonadati</taxon>
        <taxon>Pseudomonadota</taxon>
        <taxon>Betaproteobacteria</taxon>
        <taxon>Burkholderiales</taxon>
        <taxon>Oxalobacteraceae</taxon>
        <taxon>Herbaspirillum</taxon>
    </lineage>
</organism>
<dbReference type="RefSeq" id="WP_310839432.1">
    <property type="nucleotide sequence ID" value="NZ_JAVLSJ010000001.1"/>
</dbReference>
<protein>
    <submittedName>
        <fullName evidence="4">Phage tail protein</fullName>
    </submittedName>
</protein>
<dbReference type="EMBL" id="JAVLSJ010000001">
    <property type="protein sequence ID" value="MDR9847010.1"/>
    <property type="molecule type" value="Genomic_DNA"/>
</dbReference>
<dbReference type="InterPro" id="IPR053171">
    <property type="entry name" value="Viral_Tip_Attach_Protein"/>
</dbReference>
<evidence type="ECO:0000259" key="2">
    <source>
        <dbReference type="SMART" id="SM00060"/>
    </source>
</evidence>
<dbReference type="Gene3D" id="2.170.16.10">
    <property type="entry name" value="Hedgehog/Intein (Hint) domain"/>
    <property type="match status" value="1"/>
</dbReference>
<evidence type="ECO:0000259" key="3">
    <source>
        <dbReference type="SMART" id="SM00306"/>
    </source>
</evidence>
<evidence type="ECO:0000313" key="5">
    <source>
        <dbReference type="Proteomes" id="UP001246576"/>
    </source>
</evidence>
<dbReference type="PANTHER" id="PTHR36251:SF2">
    <property type="entry name" value="GIFSY-2 PROPHAGE HOST SPECIFICITY PROTEIN J, PHAGE LAMBDA"/>
    <property type="match status" value="1"/>
</dbReference>
<accession>A0ABU2EGK2</accession>
<dbReference type="Pfam" id="PF24801">
    <property type="entry name" value="FNIII-A_GpJ"/>
    <property type="match status" value="1"/>
</dbReference>
<dbReference type="SMART" id="SM00060">
    <property type="entry name" value="FN3"/>
    <property type="match status" value="2"/>
</dbReference>
<dbReference type="InterPro" id="IPR036844">
    <property type="entry name" value="Hint_dom_sf"/>
</dbReference>
<dbReference type="PANTHER" id="PTHR36251">
    <property type="entry name" value="FELS-1 PROPHAGE HOST SPECIFICITY PROTEIN-RELATED"/>
    <property type="match status" value="1"/>
</dbReference>
<dbReference type="InterPro" id="IPR030934">
    <property type="entry name" value="Intein_C"/>
</dbReference>
<keyword evidence="5" id="KW-1185">Reference proteome</keyword>
<gene>
    <name evidence="4" type="ORF">RI048_02170</name>
</gene>
<dbReference type="PROSITE" id="PS50817">
    <property type="entry name" value="INTEIN_N_TER"/>
    <property type="match status" value="1"/>
</dbReference>
<dbReference type="SUPFAM" id="SSF51294">
    <property type="entry name" value="Hedgehog/intein (Hint) domain"/>
    <property type="match status" value="1"/>
</dbReference>
<sequence>MSENRATQNLIAGAGCFRKGAQVQLEGGLTKSIEELQVGDEVLSFNEDGKIEVSKVTKVHFHADPQPILRVKFWKGMTHITPNHWVLNQYQSFVEMGSLTAHDALVDGMGHLRPIIGAELTGFEPVYNLTVEPNHTFICDGVRVHNGGHRERYPVAGAGGGGGGKGDGGGSAKEDADTLQSRAMVSLLDLLGAGEIGGLVAGAQSIFLNDTPLQNPDGSFNYTGVSWDQRTGSQGQSAMPGFDSAETPYNVSVRVRADTPHAVTISNPNADQVRVILTIPSLMTQDTSNGDIHGADVTIRIDIATDNGPYYDASGPLTISGKQRQKFQKSYLLNLPKPGSMWNIRMVRLSGDATTANISNETYFDSYVEIVNAKLRYPNSALVGMRLDASQISSVPTRSYLVNGMYIRVPSNYNADSHTYSGVWNGTFKVAISGNPAWVLFEFLTNKLWGLGNYLDDSQIDVATLYQIGRYCDEFVPDGFGGWEPRFEMRTVFAQQADAYKIISDICSAFRGMCYWSGGMAAFTQDAPATPSTIFTPANVIDGVFTYSGSAHKDRHTVALITWNDPKENFKQKIEYVEDAEQVALWGVRKIEMVSFGCASRGQANRAGRWILYTERYESDLVQFKVGMDAAMVLPGEIIKIHDTFRAGKRMGGRLKSATTKSAVLDSPIELTTGNAVISLRLPDGTFIDRTLNEDPGTYETVTWIDPLPDTPMNNGMWLIAEANLKPMLARVLGVTQGSDPGTFEIVAMEHNPTKYDAIEKGWALEVPKTSIIDTKAVATPSNLTAVEEQYVVAPSVVGTRINLSWSGLAPTYEVRWRVTGKYQTDWATITTSSASLDFENVKKGVYEFQVCGVNTFGYKSTLVKLSHSVVGKTTAPGDVVNFKVTKRTSDLLATWDAVKDIDIMGYEIREGVSWDGARVVTANFKGTMITDDQDEAGTYHYHIRSIDTSGNYSDNVSTFDLILEPPAPVSQFDAVQSINRLEFRWLANTEVDIVGYEIREGPSWNTSQLIAQVMATTYTMPAGAAGDRLFWIKAIASPGIYSATAMFVQTAVAQPSNMNVIYTDDEVVRGFPGVRHHLSRLNDALVMDNGAARGEYIFTVDLHDQFRAQNSIFFSIDSIAQDLETWATTSRPWADMTRQWTYDGSINSVSARCQIAPFTGLRSNEVDGVRGDLATTTVTGHNPAEMLGVSYAQGRYGNGIMVTDLTQISWAMTVPPLFSVVFWIVPKEVTDCTFWSARDGQKSLTVGYSARRKAFYLEDQLSRQVVVPFEFAANDRICVGVCQAQNTRKLFIGRMGDTQPVMATGQLDQQGAYSKVAFY</sequence>
<dbReference type="InterPro" id="IPR032876">
    <property type="entry name" value="J_dom"/>
</dbReference>
<proteinExistence type="predicted"/>
<dbReference type="Gene3D" id="2.60.40.10">
    <property type="entry name" value="Immunoglobulins"/>
    <property type="match status" value="1"/>
</dbReference>
<dbReference type="CDD" id="cd00081">
    <property type="entry name" value="Hint"/>
    <property type="match status" value="1"/>
</dbReference>
<dbReference type="InterPro" id="IPR003587">
    <property type="entry name" value="Hint_dom_N"/>
</dbReference>
<dbReference type="Pfam" id="PF13550">
    <property type="entry name" value="Phage-tail_3"/>
    <property type="match status" value="1"/>
</dbReference>
<dbReference type="InterPro" id="IPR055385">
    <property type="entry name" value="GpJ_HDII-ins2"/>
</dbReference>
<comment type="caution">
    <text evidence="4">The sequence shown here is derived from an EMBL/GenBank/DDBJ whole genome shotgun (WGS) entry which is preliminary data.</text>
</comment>
<name>A0ABU2EGK2_9BURK</name>
<dbReference type="NCBIfam" id="TIGR01443">
    <property type="entry name" value="intein_Cterm"/>
    <property type="match status" value="1"/>
</dbReference>
<evidence type="ECO:0000313" key="4">
    <source>
        <dbReference type="EMBL" id="MDR9847010.1"/>
    </source>
</evidence>
<dbReference type="PROSITE" id="PS51257">
    <property type="entry name" value="PROKAR_LIPOPROTEIN"/>
    <property type="match status" value="1"/>
</dbReference>
<reference evidence="4" key="1">
    <citation type="submission" date="2023-09" db="EMBL/GenBank/DDBJ databases">
        <title>Description of first Herbaspirillum huttiense subsp. nephrolepsisexaltata and Herbaspirillum huttiense subsp. lycopersicon.</title>
        <authorList>
            <person name="Poudel M."/>
            <person name="Sharma A."/>
            <person name="Goss E."/>
            <person name="Tapia J.H."/>
            <person name="Harmon C.M."/>
            <person name="Jones J.B."/>
        </authorList>
    </citation>
    <scope>NUCLEOTIDE SEQUENCE</scope>
    <source>
        <strain evidence="4">SE1</strain>
    </source>
</reference>
<dbReference type="PROSITE" id="PS50818">
    <property type="entry name" value="INTEIN_C_TER"/>
    <property type="match status" value="1"/>
</dbReference>
<evidence type="ECO:0000256" key="1">
    <source>
        <dbReference type="SAM" id="MobiDB-lite"/>
    </source>
</evidence>
<dbReference type="InterPro" id="IPR003961">
    <property type="entry name" value="FN3_dom"/>
</dbReference>
<feature type="region of interest" description="Disordered" evidence="1">
    <location>
        <begin position="153"/>
        <end position="176"/>
    </location>
</feature>
<dbReference type="SMART" id="SM00306">
    <property type="entry name" value="HintN"/>
    <property type="match status" value="1"/>
</dbReference>
<feature type="domain" description="Hint" evidence="3">
    <location>
        <begin position="14"/>
        <end position="109"/>
    </location>
</feature>
<feature type="domain" description="Fibronectin type-III" evidence="2">
    <location>
        <begin position="877"/>
        <end position="954"/>
    </location>
</feature>
<dbReference type="InterPro" id="IPR006141">
    <property type="entry name" value="Intein_N"/>
</dbReference>
<feature type="compositionally biased region" description="Gly residues" evidence="1">
    <location>
        <begin position="157"/>
        <end position="171"/>
    </location>
</feature>
<dbReference type="InterPro" id="IPR013783">
    <property type="entry name" value="Ig-like_fold"/>
</dbReference>
<feature type="domain" description="Fibronectin type-III" evidence="2">
    <location>
        <begin position="786"/>
        <end position="860"/>
    </location>
</feature>
<dbReference type="Proteomes" id="UP001246576">
    <property type="component" value="Unassembled WGS sequence"/>
</dbReference>